<accession>A0A8H6J7Z1</accession>
<evidence type="ECO:0000313" key="2">
    <source>
        <dbReference type="EMBL" id="KAF6808214.1"/>
    </source>
</evidence>
<dbReference type="Pfam" id="PF06687">
    <property type="entry name" value="SUR7"/>
    <property type="match status" value="1"/>
</dbReference>
<keyword evidence="1" id="KW-0812">Transmembrane</keyword>
<dbReference type="Proteomes" id="UP000639643">
    <property type="component" value="Unassembled WGS sequence"/>
</dbReference>
<dbReference type="InterPro" id="IPR009571">
    <property type="entry name" value="SUR7/Rim9-like_fungi"/>
</dbReference>
<evidence type="ECO:0000256" key="1">
    <source>
        <dbReference type="SAM" id="Phobius"/>
    </source>
</evidence>
<protein>
    <submittedName>
        <fullName evidence="2">Integral membrane protein</fullName>
    </submittedName>
</protein>
<organism evidence="2 3">
    <name type="scientific">Colletotrichum musicola</name>
    <dbReference type="NCBI Taxonomy" id="2175873"/>
    <lineage>
        <taxon>Eukaryota</taxon>
        <taxon>Fungi</taxon>
        <taxon>Dikarya</taxon>
        <taxon>Ascomycota</taxon>
        <taxon>Pezizomycotina</taxon>
        <taxon>Sordariomycetes</taxon>
        <taxon>Hypocreomycetidae</taxon>
        <taxon>Glomerellales</taxon>
        <taxon>Glomerellaceae</taxon>
        <taxon>Colletotrichum</taxon>
        <taxon>Colletotrichum orchidearum species complex</taxon>
    </lineage>
</organism>
<feature type="transmembrane region" description="Helical" evidence="1">
    <location>
        <begin position="12"/>
        <end position="33"/>
    </location>
</feature>
<dbReference type="InterPro" id="IPR052413">
    <property type="entry name" value="SUR7_domain"/>
</dbReference>
<feature type="transmembrane region" description="Helical" evidence="1">
    <location>
        <begin position="119"/>
        <end position="138"/>
    </location>
</feature>
<keyword evidence="3" id="KW-1185">Reference proteome</keyword>
<dbReference type="OrthoDB" id="4480814at2759"/>
<keyword evidence="1" id="KW-1133">Transmembrane helix</keyword>
<dbReference type="GO" id="GO:0051285">
    <property type="term" value="C:cell cortex of cell tip"/>
    <property type="evidence" value="ECO:0007669"/>
    <property type="project" value="TreeGrafter"/>
</dbReference>
<dbReference type="PANTHER" id="PTHR28019:SF2">
    <property type="entry name" value="CELL MEMBRANE PROTEIN YLR413W-RELATED"/>
    <property type="match status" value="1"/>
</dbReference>
<sequence length="340" mass="35820">MARGFQTGKVPIFTFLPILSSIITAKLGGSQLLQDISKVSGSDLVGQDVTPITLRIPFTYYVTLLGACGHGNGDTVCTPRRVGYFFNPRTDLRLDATTAAASFSQSLDDTIDTYAKTSSFLGVAYIFAFALTVLAPVASCASARFGRPGLAGAVMSCIATSCLLAASIAAIVVFKKVEATFNDNIGGIGVSSELGLLVVPSWIAFGFSLLASVLLNFKTRKTAPGRGGLGKGPTSGMITGDRTVVNVNVNNGPRPLTLLKRVQTWGQHKYTQIGTPAATKRGGGGGGEFDDDRALIWRAESPELESKSVHESSGIAMVPLDHRGTQDMNMAYEPFTGRAV</sequence>
<dbReference type="PANTHER" id="PTHR28019">
    <property type="entry name" value="CELL MEMBRANE PROTEIN YLR413W-RELATED"/>
    <property type="match status" value="1"/>
</dbReference>
<evidence type="ECO:0000313" key="3">
    <source>
        <dbReference type="Proteomes" id="UP000639643"/>
    </source>
</evidence>
<dbReference type="GO" id="GO:0031505">
    <property type="term" value="P:fungal-type cell wall organization"/>
    <property type="evidence" value="ECO:0007669"/>
    <property type="project" value="TreeGrafter"/>
</dbReference>
<gene>
    <name evidence="2" type="ORF">CMUS01_13944</name>
</gene>
<feature type="transmembrane region" description="Helical" evidence="1">
    <location>
        <begin position="150"/>
        <end position="174"/>
    </location>
</feature>
<feature type="transmembrane region" description="Helical" evidence="1">
    <location>
        <begin position="194"/>
        <end position="217"/>
    </location>
</feature>
<reference evidence="2" key="1">
    <citation type="journal article" date="2020" name="Phytopathology">
        <title>Genome Sequence Resources of Colletotrichum truncatum, C. plurivorum, C. musicola, and C. sojae: Four Species Pathogenic to Soybean (Glycine max).</title>
        <authorList>
            <person name="Rogerio F."/>
            <person name="Boufleur T.R."/>
            <person name="Ciampi-Guillardi M."/>
            <person name="Sukno S.A."/>
            <person name="Thon M.R."/>
            <person name="Massola Junior N.S."/>
            <person name="Baroncelli R."/>
        </authorList>
    </citation>
    <scope>NUCLEOTIDE SEQUENCE</scope>
    <source>
        <strain evidence="2">LFN0074</strain>
    </source>
</reference>
<proteinExistence type="predicted"/>
<dbReference type="GO" id="GO:0005886">
    <property type="term" value="C:plasma membrane"/>
    <property type="evidence" value="ECO:0007669"/>
    <property type="project" value="InterPro"/>
</dbReference>
<keyword evidence="1" id="KW-0472">Membrane</keyword>
<dbReference type="AlphaFoldDB" id="A0A8H6J7Z1"/>
<dbReference type="EMBL" id="WIGM01000942">
    <property type="protein sequence ID" value="KAF6808214.1"/>
    <property type="molecule type" value="Genomic_DNA"/>
</dbReference>
<name>A0A8H6J7Z1_9PEZI</name>
<comment type="caution">
    <text evidence="2">The sequence shown here is derived from an EMBL/GenBank/DDBJ whole genome shotgun (WGS) entry which is preliminary data.</text>
</comment>